<protein>
    <recommendedName>
        <fullName evidence="8">Major facilitator superfamily (MFS) profile domain-containing protein</fullName>
    </recommendedName>
</protein>
<feature type="transmembrane region" description="Helical" evidence="7">
    <location>
        <begin position="163"/>
        <end position="181"/>
    </location>
</feature>
<dbReference type="InterPro" id="IPR050171">
    <property type="entry name" value="MFS_Transporters"/>
</dbReference>
<comment type="subcellular location">
    <subcellularLocation>
        <location evidence="1">Cell membrane</location>
        <topology evidence="1">Multi-pass membrane protein</topology>
    </subcellularLocation>
</comment>
<organism evidence="9 10">
    <name type="scientific">Candidatus Uhrbacteria bacterium RIFCSPLOWO2_02_FULL_48_18</name>
    <dbReference type="NCBI Taxonomy" id="1802408"/>
    <lineage>
        <taxon>Bacteria</taxon>
        <taxon>Candidatus Uhriibacteriota</taxon>
    </lineage>
</organism>
<evidence type="ECO:0000259" key="8">
    <source>
        <dbReference type="PROSITE" id="PS50850"/>
    </source>
</evidence>
<dbReference type="AlphaFoldDB" id="A0A1F7V9I0"/>
<evidence type="ECO:0000256" key="7">
    <source>
        <dbReference type="SAM" id="Phobius"/>
    </source>
</evidence>
<feature type="transmembrane region" description="Helical" evidence="7">
    <location>
        <begin position="42"/>
        <end position="62"/>
    </location>
</feature>
<feature type="domain" description="Major facilitator superfamily (MFS) profile" evidence="8">
    <location>
        <begin position="8"/>
        <end position="393"/>
    </location>
</feature>
<feature type="transmembrane region" description="Helical" evidence="7">
    <location>
        <begin position="96"/>
        <end position="112"/>
    </location>
</feature>
<dbReference type="GO" id="GO:0022857">
    <property type="term" value="F:transmembrane transporter activity"/>
    <property type="evidence" value="ECO:0007669"/>
    <property type="project" value="InterPro"/>
</dbReference>
<dbReference type="PANTHER" id="PTHR23517">
    <property type="entry name" value="RESISTANCE PROTEIN MDTM, PUTATIVE-RELATED-RELATED"/>
    <property type="match status" value="1"/>
</dbReference>
<feature type="transmembrane region" description="Helical" evidence="7">
    <location>
        <begin position="9"/>
        <end position="30"/>
    </location>
</feature>
<sequence length="404" mass="45172">MYGKTHRSLYVLCIMLFFFLIFDGMMMFHVPLIITGAGLSEAQMGLIIGSSSIAGIIFDFLLTHILKKATYRRMFLVMLLMAATFPLILWKGQSMPLLFLGMIVWGIYYDLYNCGTLDFIGRTQPKEEHASSAGVVDVFIAFGYLIAPILASTFMKDSLDASLFYFAWGFLGIAFIFYLVLRRISPEKHTPKTKKHLVTFFSEMHLHKDMVSILFPVFLVSTMLMMIESTYWMIAPLIELPTSWPFEFNGLFLFAHELPLLIVGWIIGEIIGKRSKKRVAFVTLLVGSTLMMLFLVVRNPFALIFLSFLCAVCTGITWPAIRGAYADYVSDVPNKEQDIELLQDSFTNLGFIVGPVLAGSLSGAFGHLQTIGIIGVVTCVISLILLVTTPKNIDLAARLNALGK</sequence>
<evidence type="ECO:0000256" key="4">
    <source>
        <dbReference type="ARBA" id="ARBA00022692"/>
    </source>
</evidence>
<evidence type="ECO:0000313" key="10">
    <source>
        <dbReference type="Proteomes" id="UP000176593"/>
    </source>
</evidence>
<dbReference type="PANTHER" id="PTHR23517:SF3">
    <property type="entry name" value="INTEGRAL MEMBRANE TRANSPORT PROTEIN"/>
    <property type="match status" value="1"/>
</dbReference>
<feature type="transmembrane region" description="Helical" evidence="7">
    <location>
        <begin position="371"/>
        <end position="389"/>
    </location>
</feature>
<keyword evidence="5 7" id="KW-1133">Transmembrane helix</keyword>
<feature type="transmembrane region" description="Helical" evidence="7">
    <location>
        <begin position="74"/>
        <end position="90"/>
    </location>
</feature>
<name>A0A1F7V9I0_9BACT</name>
<gene>
    <name evidence="9" type="ORF">A3I41_05360</name>
</gene>
<keyword evidence="3" id="KW-1003">Cell membrane</keyword>
<feature type="transmembrane region" description="Helical" evidence="7">
    <location>
        <begin position="213"/>
        <end position="234"/>
    </location>
</feature>
<dbReference type="Pfam" id="PF07690">
    <property type="entry name" value="MFS_1"/>
    <property type="match status" value="1"/>
</dbReference>
<dbReference type="SUPFAM" id="SSF103473">
    <property type="entry name" value="MFS general substrate transporter"/>
    <property type="match status" value="1"/>
</dbReference>
<reference evidence="9 10" key="1">
    <citation type="journal article" date="2016" name="Nat. Commun.">
        <title>Thousands of microbial genomes shed light on interconnected biogeochemical processes in an aquifer system.</title>
        <authorList>
            <person name="Anantharaman K."/>
            <person name="Brown C.T."/>
            <person name="Hug L.A."/>
            <person name="Sharon I."/>
            <person name="Castelle C.J."/>
            <person name="Probst A.J."/>
            <person name="Thomas B.C."/>
            <person name="Singh A."/>
            <person name="Wilkins M.J."/>
            <person name="Karaoz U."/>
            <person name="Brodie E.L."/>
            <person name="Williams K.H."/>
            <person name="Hubbard S.S."/>
            <person name="Banfield J.F."/>
        </authorList>
    </citation>
    <scope>NUCLEOTIDE SEQUENCE [LARGE SCALE GENOMIC DNA]</scope>
</reference>
<evidence type="ECO:0000313" key="9">
    <source>
        <dbReference type="EMBL" id="OGL86727.1"/>
    </source>
</evidence>
<dbReference type="InterPro" id="IPR036259">
    <property type="entry name" value="MFS_trans_sf"/>
</dbReference>
<dbReference type="EMBL" id="MGEQ01000007">
    <property type="protein sequence ID" value="OGL86727.1"/>
    <property type="molecule type" value="Genomic_DNA"/>
</dbReference>
<feature type="transmembrane region" description="Helical" evidence="7">
    <location>
        <begin position="279"/>
        <end position="297"/>
    </location>
</feature>
<feature type="transmembrane region" description="Helical" evidence="7">
    <location>
        <begin position="303"/>
        <end position="325"/>
    </location>
</feature>
<dbReference type="InterPro" id="IPR011701">
    <property type="entry name" value="MFS"/>
</dbReference>
<proteinExistence type="predicted"/>
<feature type="transmembrane region" description="Helical" evidence="7">
    <location>
        <begin position="133"/>
        <end position="151"/>
    </location>
</feature>
<dbReference type="Proteomes" id="UP000176593">
    <property type="component" value="Unassembled WGS sequence"/>
</dbReference>
<feature type="transmembrane region" description="Helical" evidence="7">
    <location>
        <begin position="346"/>
        <end position="365"/>
    </location>
</feature>
<keyword evidence="2" id="KW-0813">Transport</keyword>
<feature type="transmembrane region" description="Helical" evidence="7">
    <location>
        <begin position="246"/>
        <end position="267"/>
    </location>
</feature>
<dbReference type="PROSITE" id="PS50850">
    <property type="entry name" value="MFS"/>
    <property type="match status" value="1"/>
</dbReference>
<dbReference type="InterPro" id="IPR020846">
    <property type="entry name" value="MFS_dom"/>
</dbReference>
<keyword evidence="4 7" id="KW-0812">Transmembrane</keyword>
<accession>A0A1F7V9I0</accession>
<comment type="caution">
    <text evidence="9">The sequence shown here is derived from an EMBL/GenBank/DDBJ whole genome shotgun (WGS) entry which is preliminary data.</text>
</comment>
<evidence type="ECO:0000256" key="5">
    <source>
        <dbReference type="ARBA" id="ARBA00022989"/>
    </source>
</evidence>
<dbReference type="GO" id="GO:0005886">
    <property type="term" value="C:plasma membrane"/>
    <property type="evidence" value="ECO:0007669"/>
    <property type="project" value="UniProtKB-SubCell"/>
</dbReference>
<evidence type="ECO:0000256" key="6">
    <source>
        <dbReference type="ARBA" id="ARBA00023136"/>
    </source>
</evidence>
<evidence type="ECO:0000256" key="3">
    <source>
        <dbReference type="ARBA" id="ARBA00022475"/>
    </source>
</evidence>
<evidence type="ECO:0000256" key="2">
    <source>
        <dbReference type="ARBA" id="ARBA00022448"/>
    </source>
</evidence>
<evidence type="ECO:0000256" key="1">
    <source>
        <dbReference type="ARBA" id="ARBA00004651"/>
    </source>
</evidence>
<dbReference type="Gene3D" id="1.20.1250.20">
    <property type="entry name" value="MFS general substrate transporter like domains"/>
    <property type="match status" value="1"/>
</dbReference>
<keyword evidence="6 7" id="KW-0472">Membrane</keyword>